<dbReference type="eggNOG" id="COG4191">
    <property type="taxonomic scope" value="Bacteria"/>
</dbReference>
<dbReference type="InterPro" id="IPR005467">
    <property type="entry name" value="His_kinase_dom"/>
</dbReference>
<feature type="region of interest" description="Disordered" evidence="9">
    <location>
        <begin position="1"/>
        <end position="21"/>
    </location>
</feature>
<evidence type="ECO:0000256" key="10">
    <source>
        <dbReference type="SAM" id="Phobius"/>
    </source>
</evidence>
<keyword evidence="10" id="KW-1133">Transmembrane helix</keyword>
<dbReference type="AlphaFoldDB" id="B1ZVL4"/>
<dbReference type="GO" id="GO:0005524">
    <property type="term" value="F:ATP binding"/>
    <property type="evidence" value="ECO:0007669"/>
    <property type="project" value="UniProtKB-KW"/>
</dbReference>
<sequence length="651" mass="71736">MSISAPVAAPPAASPATTAAPPGTSRMHALFVAYGQRVIARAHRLFLWLLVGQWVAALVLALLFPSPAAWPLAAVGGSVFAGLAIALIRWRPFTFASRCGVALAQIGFCALFVQLTAGRLEMYFCFFVAIAFLSLYRDWRVLVIAAAVAISHLMLTPLWQSDAALSQAAPSSWSGAEFNLWLLLETAVLIWAGLAGRREMRETCRAQEQHQLLLEELEQRVRDRTKHLEAETAERERTAQALRQNEERHRNLLARLPIGVFETTRSGVVRYANSFLLGMVGLPAHFDPTIISLADGRIFPTVDRERFWHRLENEHEVRGFATTLRHFDGTIFHVVINARLKNAPGEPELMAEGTVEDVSVRKRAERELDVLHGQLMLASRQAGMAEVATGVLHNVGNVLTSVNLIVHDVQDRLKGTRLTHLHRVVEMLQREQPRLAEFLAQDPAGQKLPDFLAKLDEHLAAENRQLLTDVDGLVRHFEHIREIIVTQQGSTKLFGVLESIPPAQLFEDALRLNAESLDRHGIALDRLFEPTASVKADRHKVLQILVNLLKNAKDALQVIKPGERQIRVKVAAVRDDRIALSVEDNGPGIAPENLTKIFQHGFTTKPSGHGYGLHASVLAAREMGGDLTAESPGAGLGATFTLTLPVAKPAP</sequence>
<feature type="transmembrane region" description="Helical" evidence="10">
    <location>
        <begin position="45"/>
        <end position="64"/>
    </location>
</feature>
<dbReference type="Gene3D" id="3.30.565.10">
    <property type="entry name" value="Histidine kinase-like ATPase, C-terminal domain"/>
    <property type="match status" value="1"/>
</dbReference>
<dbReference type="InterPro" id="IPR035965">
    <property type="entry name" value="PAS-like_dom_sf"/>
</dbReference>
<dbReference type="HOGENOM" id="CLU_027948_0_0_0"/>
<evidence type="ECO:0000256" key="2">
    <source>
        <dbReference type="ARBA" id="ARBA00012438"/>
    </source>
</evidence>
<evidence type="ECO:0000256" key="5">
    <source>
        <dbReference type="ARBA" id="ARBA00022777"/>
    </source>
</evidence>
<dbReference type="SUPFAM" id="SSF55874">
    <property type="entry name" value="ATPase domain of HSP90 chaperone/DNA topoisomerase II/histidine kinase"/>
    <property type="match status" value="1"/>
</dbReference>
<organism evidence="12 13">
    <name type="scientific">Opitutus terrae (strain DSM 11246 / JCM 15787 / PB90-1)</name>
    <dbReference type="NCBI Taxonomy" id="452637"/>
    <lineage>
        <taxon>Bacteria</taxon>
        <taxon>Pseudomonadati</taxon>
        <taxon>Verrucomicrobiota</taxon>
        <taxon>Opitutia</taxon>
        <taxon>Opitutales</taxon>
        <taxon>Opitutaceae</taxon>
        <taxon>Opitutus</taxon>
    </lineage>
</organism>
<keyword evidence="6" id="KW-0067">ATP-binding</keyword>
<dbReference type="Proteomes" id="UP000007013">
    <property type="component" value="Chromosome"/>
</dbReference>
<evidence type="ECO:0000259" key="11">
    <source>
        <dbReference type="PROSITE" id="PS50109"/>
    </source>
</evidence>
<evidence type="ECO:0000256" key="4">
    <source>
        <dbReference type="ARBA" id="ARBA00022741"/>
    </source>
</evidence>
<dbReference type="GO" id="GO:0004673">
    <property type="term" value="F:protein histidine kinase activity"/>
    <property type="evidence" value="ECO:0007669"/>
    <property type="project" value="UniProtKB-EC"/>
</dbReference>
<dbReference type="RefSeq" id="WP_012373649.1">
    <property type="nucleotide sequence ID" value="NC_010571.1"/>
</dbReference>
<keyword evidence="3" id="KW-0808">Transferase</keyword>
<name>B1ZVL4_OPITP</name>
<keyword evidence="4" id="KW-0547">Nucleotide-binding</keyword>
<keyword evidence="5 12" id="KW-0418">Kinase</keyword>
<evidence type="ECO:0000256" key="1">
    <source>
        <dbReference type="ARBA" id="ARBA00000085"/>
    </source>
</evidence>
<dbReference type="SMART" id="SM00387">
    <property type="entry name" value="HATPase_c"/>
    <property type="match status" value="1"/>
</dbReference>
<gene>
    <name evidence="12" type="ordered locus">Oter_0823</name>
</gene>
<reference evidence="12 13" key="1">
    <citation type="journal article" date="2011" name="J. Bacteriol.">
        <title>Genome sequence of the verrucomicrobium Opitutus terrae PB90-1, an abundant inhabitant of rice paddy soil ecosystems.</title>
        <authorList>
            <person name="van Passel M.W."/>
            <person name="Kant R."/>
            <person name="Palva A."/>
            <person name="Copeland A."/>
            <person name="Lucas S."/>
            <person name="Lapidus A."/>
            <person name="Glavina del Rio T."/>
            <person name="Pitluck S."/>
            <person name="Goltsman E."/>
            <person name="Clum A."/>
            <person name="Sun H."/>
            <person name="Schmutz J."/>
            <person name="Larimer F.W."/>
            <person name="Land M.L."/>
            <person name="Hauser L."/>
            <person name="Kyrpides N."/>
            <person name="Mikhailova N."/>
            <person name="Richardson P.P."/>
            <person name="Janssen P.H."/>
            <person name="de Vos W.M."/>
            <person name="Smidt H."/>
        </authorList>
    </citation>
    <scope>NUCLEOTIDE SEQUENCE [LARGE SCALE GENOMIC DNA]</scope>
    <source>
        <strain evidence="13">DSM 11246 / JCM 15787 / PB90-1</strain>
    </source>
</reference>
<dbReference type="Pfam" id="PF02518">
    <property type="entry name" value="HATPase_c"/>
    <property type="match status" value="1"/>
</dbReference>
<keyword evidence="10" id="KW-0812">Transmembrane</keyword>
<dbReference type="PRINTS" id="PR00344">
    <property type="entry name" value="BCTRLSENSOR"/>
</dbReference>
<evidence type="ECO:0000256" key="9">
    <source>
        <dbReference type="SAM" id="MobiDB-lite"/>
    </source>
</evidence>
<feature type="domain" description="Histidine kinase" evidence="11">
    <location>
        <begin position="404"/>
        <end position="648"/>
    </location>
</feature>
<keyword evidence="8" id="KW-0175">Coiled coil</keyword>
<dbReference type="InterPro" id="IPR036890">
    <property type="entry name" value="HATPase_C_sf"/>
</dbReference>
<dbReference type="InterPro" id="IPR003594">
    <property type="entry name" value="HATPase_dom"/>
</dbReference>
<dbReference type="EMBL" id="CP001032">
    <property type="protein sequence ID" value="ACB74111.1"/>
    <property type="molecule type" value="Genomic_DNA"/>
</dbReference>
<feature type="transmembrane region" description="Helical" evidence="10">
    <location>
        <begin position="95"/>
        <end position="114"/>
    </location>
</feature>
<feature type="coiled-coil region" evidence="8">
    <location>
        <begin position="200"/>
        <end position="248"/>
    </location>
</feature>
<dbReference type="SUPFAM" id="SSF55785">
    <property type="entry name" value="PYP-like sensor domain (PAS domain)"/>
    <property type="match status" value="1"/>
</dbReference>
<protein>
    <recommendedName>
        <fullName evidence="2">histidine kinase</fullName>
        <ecNumber evidence="2">2.7.13.3</ecNumber>
    </recommendedName>
</protein>
<dbReference type="PROSITE" id="PS50109">
    <property type="entry name" value="HIS_KIN"/>
    <property type="match status" value="1"/>
</dbReference>
<accession>B1ZVL4</accession>
<dbReference type="EC" id="2.7.13.3" evidence="2"/>
<dbReference type="InterPro" id="IPR004358">
    <property type="entry name" value="Sig_transdc_His_kin-like_C"/>
</dbReference>
<dbReference type="PANTHER" id="PTHR43065:SF46">
    <property type="entry name" value="C4-DICARBOXYLATE TRANSPORT SENSOR PROTEIN DCTB"/>
    <property type="match status" value="1"/>
</dbReference>
<dbReference type="Gene3D" id="3.30.450.20">
    <property type="entry name" value="PAS domain"/>
    <property type="match status" value="1"/>
</dbReference>
<keyword evidence="13" id="KW-1185">Reference proteome</keyword>
<keyword evidence="7" id="KW-0902">Two-component regulatory system</keyword>
<evidence type="ECO:0000256" key="7">
    <source>
        <dbReference type="ARBA" id="ARBA00023012"/>
    </source>
</evidence>
<feature type="transmembrane region" description="Helical" evidence="10">
    <location>
        <begin position="70"/>
        <end position="88"/>
    </location>
</feature>
<dbReference type="GO" id="GO:0000160">
    <property type="term" value="P:phosphorelay signal transduction system"/>
    <property type="evidence" value="ECO:0007669"/>
    <property type="project" value="UniProtKB-KW"/>
</dbReference>
<evidence type="ECO:0000256" key="6">
    <source>
        <dbReference type="ARBA" id="ARBA00022840"/>
    </source>
</evidence>
<evidence type="ECO:0000313" key="12">
    <source>
        <dbReference type="EMBL" id="ACB74111.1"/>
    </source>
</evidence>
<comment type="catalytic activity">
    <reaction evidence="1">
        <text>ATP + protein L-histidine = ADP + protein N-phospho-L-histidine.</text>
        <dbReference type="EC" id="2.7.13.3"/>
    </reaction>
</comment>
<evidence type="ECO:0000313" key="13">
    <source>
        <dbReference type="Proteomes" id="UP000007013"/>
    </source>
</evidence>
<dbReference type="STRING" id="452637.Oter_0823"/>
<dbReference type="KEGG" id="ote:Oter_0823"/>
<proteinExistence type="predicted"/>
<dbReference type="PANTHER" id="PTHR43065">
    <property type="entry name" value="SENSOR HISTIDINE KINASE"/>
    <property type="match status" value="1"/>
</dbReference>
<evidence type="ECO:0000256" key="8">
    <source>
        <dbReference type="SAM" id="Coils"/>
    </source>
</evidence>
<keyword evidence="10" id="KW-0472">Membrane</keyword>
<evidence type="ECO:0000256" key="3">
    <source>
        <dbReference type="ARBA" id="ARBA00022679"/>
    </source>
</evidence>